<reference evidence="3 4" key="2">
    <citation type="journal article" date="2007" name="Genome Biol.">
        <title>Assembly of the Candida albicans genome into sixteen supercontigs aligned on the eight chromosomes.</title>
        <authorList>
            <person name="van het Hoog M."/>
            <person name="Rast T.J."/>
            <person name="Martchenko M."/>
            <person name="Grindle S."/>
            <person name="Dignard D."/>
            <person name="Hogues H."/>
            <person name="Cuomo C."/>
            <person name="Berriman M."/>
            <person name="Scherer S."/>
            <person name="Magee B.B."/>
            <person name="Whiteway M."/>
            <person name="Chibana H."/>
            <person name="Nantel A."/>
            <person name="Magee P.T."/>
        </authorList>
    </citation>
    <scope>GENOME REANNOTATION</scope>
    <source>
        <strain evidence="4">SC5314 / ATCC MYA-2876</strain>
    </source>
</reference>
<dbReference type="KEGG" id="cal:CAALFM_C305450CA"/>
<gene>
    <name evidence="3" type="ordered locus">CAALFM_C305450CA</name>
    <name evidence="2" type="ordered locus">orf19.6983</name>
</gene>
<accession>A0A1D8PK82</accession>
<dbReference type="CGD" id="CAL0000196292">
    <property type="gene designation" value="orf19.6983"/>
</dbReference>
<dbReference type="eggNOG" id="ENOG502T5ZK">
    <property type="taxonomic scope" value="Eukaryota"/>
</dbReference>
<reference evidence="3 4" key="3">
    <citation type="journal article" date="2013" name="Genome Biol.">
        <title>Assembly of a phased diploid Candida albicans genome facilitates allele-specific measurements and provides a simple model for repeat and indel structure.</title>
        <authorList>
            <person name="Muzzey D."/>
            <person name="Schwartz K."/>
            <person name="Weissman J.S."/>
            <person name="Sherlock G."/>
        </authorList>
    </citation>
    <scope>NUCLEOTIDE SEQUENCE [LARGE SCALE GENOMIC DNA]</scope>
    <source>
        <strain evidence="4">SC5314 / ATCC MYA-2876</strain>
    </source>
</reference>
<evidence type="ECO:0000313" key="2">
    <source>
        <dbReference type="CGD" id="CAL0000196292"/>
    </source>
</evidence>
<dbReference type="Proteomes" id="UP000000559">
    <property type="component" value="Chromosome 3"/>
</dbReference>
<dbReference type="OMA" id="NICWRRI"/>
<dbReference type="GO" id="GO:0005773">
    <property type="term" value="C:vacuole"/>
    <property type="evidence" value="ECO:0007669"/>
    <property type="project" value="GOC"/>
</dbReference>
<keyword evidence="4" id="KW-1185">Reference proteome</keyword>
<proteinExistence type="predicted"/>
<organism evidence="3 4">
    <name type="scientific">Candida albicans (strain SC5314 / ATCC MYA-2876)</name>
    <name type="common">Yeast</name>
    <dbReference type="NCBI Taxonomy" id="237561"/>
    <lineage>
        <taxon>Eukaryota</taxon>
        <taxon>Fungi</taxon>
        <taxon>Dikarya</taxon>
        <taxon>Ascomycota</taxon>
        <taxon>Saccharomycotina</taxon>
        <taxon>Pichiomycetes</taxon>
        <taxon>Debaryomycetaceae</taxon>
        <taxon>Candida/Lodderomyces clade</taxon>
        <taxon>Candida</taxon>
    </lineage>
</organism>
<evidence type="ECO:0000313" key="3">
    <source>
        <dbReference type="EMBL" id="AOW28559.1"/>
    </source>
</evidence>
<reference evidence="3 4" key="1">
    <citation type="journal article" date="2004" name="Proc. Natl. Acad. Sci. U.S.A.">
        <title>The diploid genome sequence of Candida albicans.</title>
        <authorList>
            <person name="Jones T."/>
            <person name="Federspiel N.A."/>
            <person name="Chibana H."/>
            <person name="Dungan J."/>
            <person name="Kalman S."/>
            <person name="Magee B.B."/>
            <person name="Newport G."/>
            <person name="Thorstenson Y.R."/>
            <person name="Agabian N."/>
            <person name="Magee P.T."/>
            <person name="Davis R.W."/>
            <person name="Scherer S."/>
        </authorList>
    </citation>
    <scope>NUCLEOTIDE SEQUENCE [LARGE SCALE GENOMIC DNA]</scope>
    <source>
        <strain evidence="4">SC5314 / ATCC MYA-2876</strain>
    </source>
</reference>
<dbReference type="GeneID" id="3643669"/>
<dbReference type="PANTHER" id="PTHR28051">
    <property type="entry name" value="PROTEIN MTL1-RELATED"/>
    <property type="match status" value="1"/>
</dbReference>
<evidence type="ECO:0008006" key="5">
    <source>
        <dbReference type="Google" id="ProtNLM"/>
    </source>
</evidence>
<dbReference type="GO" id="GO:0007039">
    <property type="term" value="P:protein catabolic process in the vacuole"/>
    <property type="evidence" value="ECO:0000318"/>
    <property type="project" value="GO_Central"/>
</dbReference>
<protein>
    <recommendedName>
        <fullName evidence="5">Nitrogen regulatory protein areA GATA-like domain-containing protein</fullName>
    </recommendedName>
</protein>
<evidence type="ECO:0000256" key="1">
    <source>
        <dbReference type="SAM" id="MobiDB-lite"/>
    </source>
</evidence>
<name>A0A1D8PK82_CANAL</name>
<dbReference type="AlphaFoldDB" id="A0A1D8PK82"/>
<dbReference type="InterPro" id="IPR052292">
    <property type="entry name" value="Glucose_repression_reg"/>
</dbReference>
<sequence length="390" mass="45269">MYCYDDMMMETSPSTTATLQFHNNIDYLQYIPSSTTTASSNNDLHYLQDNLMLTTFHKFLKSNPQYKYHDELLFHRLLNICWRRIYKNHNNLKEYNPLEINWDKNSDITWLYGPQLELIEKEKETIPRSCDFEMEVDNISNSSTSVNSTDEDNDDGRLDLFHDDLDNSSISSIESYCSTLEEEEEEKEDHDNDCYYEGDEEDDYSNSNYITNSNCINKRQRKDNITYHTTVIKVNRRHGSSSNIGGGGGGSRRRSTTSTNSSLLDDDDIDVVNAKAKQDEIMYSNYSGNQNHHHGHECLSKKSILKTKTQTQTNNYTTTTTTNNNNSIDCYYQWVFHNNNSNNSKNEGGVRTNTNKQLKKKKVSFNHIVNTREIINGMSVDYDFLDHNCL</sequence>
<dbReference type="EMBL" id="CP017625">
    <property type="protein sequence ID" value="AOW28559.1"/>
    <property type="molecule type" value="Genomic_DNA"/>
</dbReference>
<dbReference type="OrthoDB" id="5563539at2759"/>
<evidence type="ECO:0000313" key="4">
    <source>
        <dbReference type="Proteomes" id="UP000000559"/>
    </source>
</evidence>
<dbReference type="GO" id="GO:0042149">
    <property type="term" value="P:cellular response to glucose starvation"/>
    <property type="evidence" value="ECO:0000318"/>
    <property type="project" value="GO_Central"/>
</dbReference>
<dbReference type="VEuPathDB" id="FungiDB:C3_05450C_A"/>
<dbReference type="PANTHER" id="PTHR28051:SF1">
    <property type="entry name" value="PROTEIN MTL1-RELATED"/>
    <property type="match status" value="1"/>
</dbReference>
<dbReference type="RefSeq" id="XP_714689.1">
    <property type="nucleotide sequence ID" value="XM_709596.1"/>
</dbReference>
<dbReference type="InParanoid" id="A0A1D8PK82"/>
<feature type="region of interest" description="Disordered" evidence="1">
    <location>
        <begin position="236"/>
        <end position="266"/>
    </location>
</feature>